<name>A0ACC3BMC5_PYRYE</name>
<gene>
    <name evidence="1" type="ORF">I4F81_001339</name>
</gene>
<reference evidence="1" key="1">
    <citation type="submission" date="2019-11" db="EMBL/GenBank/DDBJ databases">
        <title>Nori genome reveals adaptations in red seaweeds to the harsh intertidal environment.</title>
        <authorList>
            <person name="Wang D."/>
            <person name="Mao Y."/>
        </authorList>
    </citation>
    <scope>NUCLEOTIDE SEQUENCE</scope>
    <source>
        <tissue evidence="1">Gametophyte</tissue>
    </source>
</reference>
<dbReference type="EMBL" id="CM020618">
    <property type="protein sequence ID" value="KAK1858738.1"/>
    <property type="molecule type" value="Genomic_DNA"/>
</dbReference>
<sequence>MECFSVYEGIESDSSSFSGDPANNGADGAAMSNADGDGNTSGTSLLFKKEHSGAFRSSTQYLCTSDSGVAHVLDMDVVACSTWFEDSPYTWGVPKSTDNTIVHIGGSRVPYSVRKRSCHLPNVCSLMPESVADLAHEEVNFEHPTWVSAMNLCEDNDSPERRVHQTTLAFYKTVQKIGEGGCSFKDNEGCPCGGAPVFDSGRGSRGAFIGFSGWRSADPLKRDGGHMSTAVPHGVDEEKLSKWLESGVEEEEPGESCCFISSKRVKDRSCMRHGGLLPRLRRAAGGQCPSAIADAGEGVQTSCAFMRKLRHDARFAAHPFGQDLLGVMDLLCRSDYKHP</sequence>
<evidence type="ECO:0000313" key="1">
    <source>
        <dbReference type="EMBL" id="KAK1858738.1"/>
    </source>
</evidence>
<keyword evidence="2" id="KW-1185">Reference proteome</keyword>
<dbReference type="Proteomes" id="UP000798662">
    <property type="component" value="Chromosome 1"/>
</dbReference>
<comment type="caution">
    <text evidence="1">The sequence shown here is derived from an EMBL/GenBank/DDBJ whole genome shotgun (WGS) entry which is preliminary data.</text>
</comment>
<protein>
    <submittedName>
        <fullName evidence="1">Uncharacterized protein</fullName>
    </submittedName>
</protein>
<accession>A0ACC3BMC5</accession>
<evidence type="ECO:0000313" key="2">
    <source>
        <dbReference type="Proteomes" id="UP000798662"/>
    </source>
</evidence>
<proteinExistence type="predicted"/>
<organism evidence="1 2">
    <name type="scientific">Pyropia yezoensis</name>
    <name type="common">Susabi-nori</name>
    <name type="synonym">Porphyra yezoensis</name>
    <dbReference type="NCBI Taxonomy" id="2788"/>
    <lineage>
        <taxon>Eukaryota</taxon>
        <taxon>Rhodophyta</taxon>
        <taxon>Bangiophyceae</taxon>
        <taxon>Bangiales</taxon>
        <taxon>Bangiaceae</taxon>
        <taxon>Pyropia</taxon>
    </lineage>
</organism>